<evidence type="ECO:0000256" key="1">
    <source>
        <dbReference type="SAM" id="MobiDB-lite"/>
    </source>
</evidence>
<sequence>MSRPPTPVLDCPLVYLEIRDGASARACNSSQFNGIFTFTIEGQRRVDAEMGALIVLIRKEAQQVVRKVSLRLPETREGLRPPSDMVSINKQVNRLCICVPGKPQAILVQFEKTRDFSVAVYLLHKAGFHISDTLPASLLTSPPAHNTTLEYGPLLSSITPPSLLPLNTTRGPETQHDLSFAAMLAHPSQHSQPSTISNPWVSHTQRYMSFPVQPYPVANQVVNLPPAAAQLNPYNMFLGRGNAYSHVSHVSSPLRHSVVPNSPSTNWPGNDIGAFSSPNMATPDLGFHDPVMHGNFGLISPENSQNNDVGSHMANGQVQKKTTDEPVHYQSPQNKSKEYRDLMPQPRTLPFESSKKGYKAGGSSKLQVTKQAEAVKSRKPRKTGTATQSTTRATANGPKKSQATSITRKEANVKQQKSSLRDIASERIAVQSDSNHKRADGASTPPVKPSLPPKKSKQDTYEDAQCQTDMQPEPNGVGGSSKTTAFVEQSSDHDVSPLVVVTDPDTLRDLHEETAKLFEEYEKGVEDGGDQVRHTKLYLRQIWEKRRDFWLRQFRDNMSVQLHGQAGESLQPLDSAA</sequence>
<organism evidence="2">
    <name type="scientific">Gibberella zeae</name>
    <name type="common">Wheat head blight fungus</name>
    <name type="synonym">Fusarium graminearum</name>
    <dbReference type="NCBI Taxonomy" id="5518"/>
    <lineage>
        <taxon>Eukaryota</taxon>
        <taxon>Fungi</taxon>
        <taxon>Dikarya</taxon>
        <taxon>Ascomycota</taxon>
        <taxon>Pezizomycotina</taxon>
        <taxon>Sordariomycetes</taxon>
        <taxon>Hypocreomycetidae</taxon>
        <taxon>Hypocreales</taxon>
        <taxon>Nectriaceae</taxon>
        <taxon>Fusarium</taxon>
    </lineage>
</organism>
<name>A0A4E9E784_GIBZA</name>
<accession>A0A4E9E784</accession>
<feature type="region of interest" description="Disordered" evidence="1">
    <location>
        <begin position="296"/>
        <end position="481"/>
    </location>
</feature>
<dbReference type="EMBL" id="CAAKMV010000122">
    <property type="protein sequence ID" value="VIO56005.1"/>
    <property type="molecule type" value="Genomic_DNA"/>
</dbReference>
<evidence type="ECO:0000313" key="2">
    <source>
        <dbReference type="EMBL" id="VIO56005.1"/>
    </source>
</evidence>
<protein>
    <submittedName>
        <fullName evidence="2">Uncharacterized protein</fullName>
    </submittedName>
</protein>
<reference evidence="2" key="1">
    <citation type="submission" date="2019-04" db="EMBL/GenBank/DDBJ databases">
        <authorList>
            <person name="Melise S."/>
            <person name="Noan J."/>
            <person name="Okalmin O."/>
        </authorList>
    </citation>
    <scope>NUCLEOTIDE SEQUENCE</scope>
    <source>
        <strain evidence="2">FN9</strain>
    </source>
</reference>
<feature type="compositionally biased region" description="Low complexity" evidence="1">
    <location>
        <begin position="383"/>
        <end position="395"/>
    </location>
</feature>
<gene>
    <name evidence="2" type="ORF">FUG_LOCUS187988</name>
</gene>
<proteinExistence type="predicted"/>
<feature type="compositionally biased region" description="Polar residues" evidence="1">
    <location>
        <begin position="301"/>
        <end position="320"/>
    </location>
</feature>
<dbReference type="AlphaFoldDB" id="A0A4E9E784"/>